<dbReference type="EMBL" id="KN824376">
    <property type="protein sequence ID" value="KIM21644.1"/>
    <property type="molecule type" value="Genomic_DNA"/>
</dbReference>
<evidence type="ECO:0000313" key="3">
    <source>
        <dbReference type="Proteomes" id="UP000054097"/>
    </source>
</evidence>
<dbReference type="HOGENOM" id="CLU_2924153_0_0_1"/>
<name>A0A0C3ANQ3_SERVB</name>
<keyword evidence="1" id="KW-0732">Signal</keyword>
<organism evidence="2 3">
    <name type="scientific">Serendipita vermifera MAFF 305830</name>
    <dbReference type="NCBI Taxonomy" id="933852"/>
    <lineage>
        <taxon>Eukaryota</taxon>
        <taxon>Fungi</taxon>
        <taxon>Dikarya</taxon>
        <taxon>Basidiomycota</taxon>
        <taxon>Agaricomycotina</taxon>
        <taxon>Agaricomycetes</taxon>
        <taxon>Sebacinales</taxon>
        <taxon>Serendipitaceae</taxon>
        <taxon>Serendipita</taxon>
    </lineage>
</organism>
<sequence>MGIIACLLFAVPHSLGPQSLIASQHLYKRAEPVITCSPPTYCRIRPAFGVCSNQVPLSKLR</sequence>
<proteinExistence type="predicted"/>
<feature type="chain" id="PRO_5002161038" evidence="1">
    <location>
        <begin position="17"/>
        <end position="61"/>
    </location>
</feature>
<protein>
    <submittedName>
        <fullName evidence="2">Uncharacterized protein</fullName>
    </submittedName>
</protein>
<accession>A0A0C3ANQ3</accession>
<reference evidence="3" key="2">
    <citation type="submission" date="2015-01" db="EMBL/GenBank/DDBJ databases">
        <title>Evolutionary Origins and Diversification of the Mycorrhizal Mutualists.</title>
        <authorList>
            <consortium name="DOE Joint Genome Institute"/>
            <consortium name="Mycorrhizal Genomics Consortium"/>
            <person name="Kohler A."/>
            <person name="Kuo A."/>
            <person name="Nagy L.G."/>
            <person name="Floudas D."/>
            <person name="Copeland A."/>
            <person name="Barry K.W."/>
            <person name="Cichocki N."/>
            <person name="Veneault-Fourrey C."/>
            <person name="LaButti K."/>
            <person name="Lindquist E.A."/>
            <person name="Lipzen A."/>
            <person name="Lundell T."/>
            <person name="Morin E."/>
            <person name="Murat C."/>
            <person name="Riley R."/>
            <person name="Ohm R."/>
            <person name="Sun H."/>
            <person name="Tunlid A."/>
            <person name="Henrissat B."/>
            <person name="Grigoriev I.V."/>
            <person name="Hibbett D.S."/>
            <person name="Martin F."/>
        </authorList>
    </citation>
    <scope>NUCLEOTIDE SEQUENCE [LARGE SCALE GENOMIC DNA]</scope>
    <source>
        <strain evidence="3">MAFF 305830</strain>
    </source>
</reference>
<evidence type="ECO:0000313" key="2">
    <source>
        <dbReference type="EMBL" id="KIM21644.1"/>
    </source>
</evidence>
<reference evidence="2 3" key="1">
    <citation type="submission" date="2014-04" db="EMBL/GenBank/DDBJ databases">
        <authorList>
            <consortium name="DOE Joint Genome Institute"/>
            <person name="Kuo A."/>
            <person name="Zuccaro A."/>
            <person name="Kohler A."/>
            <person name="Nagy L.G."/>
            <person name="Floudas D."/>
            <person name="Copeland A."/>
            <person name="Barry K.W."/>
            <person name="Cichocki N."/>
            <person name="Veneault-Fourrey C."/>
            <person name="LaButti K."/>
            <person name="Lindquist E.A."/>
            <person name="Lipzen A."/>
            <person name="Lundell T."/>
            <person name="Morin E."/>
            <person name="Murat C."/>
            <person name="Sun H."/>
            <person name="Tunlid A."/>
            <person name="Henrissat B."/>
            <person name="Grigoriev I.V."/>
            <person name="Hibbett D.S."/>
            <person name="Martin F."/>
            <person name="Nordberg H.P."/>
            <person name="Cantor M.N."/>
            <person name="Hua S.X."/>
        </authorList>
    </citation>
    <scope>NUCLEOTIDE SEQUENCE [LARGE SCALE GENOMIC DNA]</scope>
    <source>
        <strain evidence="2 3">MAFF 305830</strain>
    </source>
</reference>
<dbReference type="Proteomes" id="UP000054097">
    <property type="component" value="Unassembled WGS sequence"/>
</dbReference>
<gene>
    <name evidence="2" type="ORF">M408DRAFT_101699</name>
</gene>
<evidence type="ECO:0000256" key="1">
    <source>
        <dbReference type="SAM" id="SignalP"/>
    </source>
</evidence>
<keyword evidence="3" id="KW-1185">Reference proteome</keyword>
<feature type="signal peptide" evidence="1">
    <location>
        <begin position="1"/>
        <end position="16"/>
    </location>
</feature>
<dbReference type="AlphaFoldDB" id="A0A0C3ANQ3"/>